<keyword evidence="4" id="KW-1185">Reference proteome</keyword>
<reference evidence="1 4" key="2">
    <citation type="submission" date="2016-01" db="EMBL/GenBank/DDBJ databases">
        <authorList>
            <person name="Varghese N."/>
        </authorList>
    </citation>
    <scope>NUCLEOTIDE SEQUENCE [LARGE SCALE GENOMIC DNA]</scope>
    <source>
        <strain evidence="1 4">HL-91</strain>
    </source>
</reference>
<evidence type="ECO:0000313" key="4">
    <source>
        <dbReference type="Proteomes" id="UP000182045"/>
    </source>
</evidence>
<protein>
    <submittedName>
        <fullName evidence="2">Gene transfer agent tail tape meaasure protein</fullName>
    </submittedName>
    <submittedName>
        <fullName evidence="1">Phage tail tape measure protein, lambda family</fullName>
    </submittedName>
</protein>
<dbReference type="Proteomes" id="UP000182045">
    <property type="component" value="Unassembled WGS sequence"/>
</dbReference>
<sequence length="204" mass="21183">MTTLTDFEAQIAALEARLDQAGGLVAQFDSELGTLGRTMTFTGREVDGLSRNFAGGLRRAFDGVIFDGMRLQDALRGIAQTMIDSVYNAAMKPVQNAFGGLLAQGVNGAMSSILPFAQGGVISQATAFPMRGGTTGLMGEAGPEAILPLQRGADGQLGVRAGGGGRAVNVTFNISTPDVAGFERSQTQIAAQMGRLLARSQRNA</sequence>
<dbReference type="PATRIC" id="fig|1666912.4.peg.2012"/>
<gene>
    <name evidence="1" type="ORF">Ga0058931_1817</name>
    <name evidence="2" type="ORF">HLUCCA05_04285</name>
</gene>
<evidence type="ECO:0000313" key="1">
    <source>
        <dbReference type="EMBL" id="CUX81529.1"/>
    </source>
</evidence>
<accession>A0A0N8K8Z3</accession>
<dbReference type="RefSeq" id="WP_072246047.1">
    <property type="nucleotide sequence ID" value="NZ_FBYC01000004.1"/>
</dbReference>
<dbReference type="OrthoDB" id="8448547at2"/>
<dbReference type="STRING" id="1666912.Ga0058931_1817"/>
<organism evidence="2 3">
    <name type="scientific">Roseibaca calidilacus</name>
    <dbReference type="NCBI Taxonomy" id="1666912"/>
    <lineage>
        <taxon>Bacteria</taxon>
        <taxon>Pseudomonadati</taxon>
        <taxon>Pseudomonadota</taxon>
        <taxon>Alphaproteobacteria</taxon>
        <taxon>Rhodobacterales</taxon>
        <taxon>Paracoccaceae</taxon>
        <taxon>Roseinatronobacter</taxon>
    </lineage>
</organism>
<evidence type="ECO:0000313" key="2">
    <source>
        <dbReference type="EMBL" id="KPP95897.1"/>
    </source>
</evidence>
<evidence type="ECO:0000313" key="3">
    <source>
        <dbReference type="Proteomes" id="UP000050413"/>
    </source>
</evidence>
<name>A0A0N8K8Z3_9RHOB</name>
<dbReference type="Proteomes" id="UP000050413">
    <property type="component" value="Unassembled WGS sequence"/>
</dbReference>
<dbReference type="EMBL" id="FBYC01000004">
    <property type="protein sequence ID" value="CUX81529.1"/>
    <property type="molecule type" value="Genomic_DNA"/>
</dbReference>
<dbReference type="AlphaFoldDB" id="A0A0N8K8Z3"/>
<proteinExistence type="predicted"/>
<reference evidence="2 3" key="1">
    <citation type="submission" date="2015-09" db="EMBL/GenBank/DDBJ databases">
        <title>Identification and resolution of microdiversity through metagenomic sequencing of parallel consortia.</title>
        <authorList>
            <person name="Nelson W.C."/>
            <person name="Romine M.F."/>
            <person name="Lindemann S.R."/>
        </authorList>
    </citation>
    <scope>NUCLEOTIDE SEQUENCE [LARGE SCALE GENOMIC DNA]</scope>
    <source>
        <strain evidence="2">HL-91</strain>
    </source>
</reference>
<dbReference type="EMBL" id="LJSG01000002">
    <property type="protein sequence ID" value="KPP95897.1"/>
    <property type="molecule type" value="Genomic_DNA"/>
</dbReference>
<comment type="caution">
    <text evidence="2">The sequence shown here is derived from an EMBL/GenBank/DDBJ whole genome shotgun (WGS) entry which is preliminary data.</text>
</comment>